<reference evidence="3" key="1">
    <citation type="submission" date="2009-11" db="EMBL/GenBank/DDBJ databases">
        <authorList>
            <consortium name="The Broad Institute Genome Sequencing Platform"/>
            <person name="Ward D."/>
            <person name="Feldgarden M."/>
            <person name="Earl A."/>
            <person name="Young S.K."/>
            <person name="Zeng Q."/>
            <person name="Koehrsen M."/>
            <person name="Alvarado L."/>
            <person name="Berlin A."/>
            <person name="Bochicchio J."/>
            <person name="Borenstein D."/>
            <person name="Chapman S.B."/>
            <person name="Chen Z."/>
            <person name="Engels R."/>
            <person name="Freedman E."/>
            <person name="Gellesch M."/>
            <person name="Goldberg J."/>
            <person name="Griggs A."/>
            <person name="Gujja S."/>
            <person name="Heilman E."/>
            <person name="Heiman D."/>
            <person name="Hepburn T."/>
            <person name="Howarth C."/>
            <person name="Jen D."/>
            <person name="Larson L."/>
            <person name="Lewis B."/>
            <person name="Mehta T."/>
            <person name="Park D."/>
            <person name="Pearson M."/>
            <person name="Roberts A."/>
            <person name="Saif S."/>
            <person name="Shea T."/>
            <person name="Shenoy N."/>
            <person name="Sisk P."/>
            <person name="Stolte C."/>
            <person name="Sykes S."/>
            <person name="Thomson T."/>
            <person name="Walk T."/>
            <person name="White J."/>
            <person name="Yandava C."/>
            <person name="Izard J."/>
            <person name="Baranova O.V."/>
            <person name="Blanton J.M."/>
            <person name="Tanner A.C."/>
            <person name="Dewhirst F.E."/>
            <person name="Haas B."/>
            <person name="Nusbaum C."/>
            <person name="Birren B."/>
        </authorList>
    </citation>
    <scope>NUCLEOTIDE SEQUENCE [LARGE SCALE GENOMIC DNA]</scope>
    <source>
        <strain evidence="3">1-1 BBBD Race 1</strain>
    </source>
</reference>
<evidence type="ECO:0000256" key="1">
    <source>
        <dbReference type="SAM" id="MobiDB-lite"/>
    </source>
</evidence>
<dbReference type="GO" id="GO:0008198">
    <property type="term" value="F:ferrous iron binding"/>
    <property type="evidence" value="ECO:0007669"/>
    <property type="project" value="TreeGrafter"/>
</dbReference>
<dbReference type="Pfam" id="PF13532">
    <property type="entry name" value="2OG-FeII_Oxy_2"/>
    <property type="match status" value="1"/>
</dbReference>
<dbReference type="PANTHER" id="PTHR31573">
    <property type="entry name" value="ALPHA-KETOGLUTARATE-DEPENDENT DIOXYGENASE ALKB HOMOLOG 2"/>
    <property type="match status" value="1"/>
</dbReference>
<feature type="region of interest" description="Disordered" evidence="1">
    <location>
        <begin position="573"/>
        <end position="599"/>
    </location>
</feature>
<evidence type="ECO:0000259" key="2">
    <source>
        <dbReference type="Pfam" id="PF13532"/>
    </source>
</evidence>
<dbReference type="STRING" id="630390.A0A180G6B1"/>
<dbReference type="EMBL" id="ADAS02000196">
    <property type="protein sequence ID" value="OAV88221.1"/>
    <property type="molecule type" value="Genomic_DNA"/>
</dbReference>
<reference evidence="3" key="2">
    <citation type="submission" date="2016-05" db="EMBL/GenBank/DDBJ databases">
        <title>Comparative analysis highlights variable genome content of wheat rusts and divergence of the mating loci.</title>
        <authorList>
            <person name="Cuomo C.A."/>
            <person name="Bakkeren G."/>
            <person name="Szabo L."/>
            <person name="Khalil H."/>
            <person name="Joly D."/>
            <person name="Goldberg J."/>
            <person name="Young S."/>
            <person name="Zeng Q."/>
            <person name="Fellers J."/>
        </authorList>
    </citation>
    <scope>NUCLEOTIDE SEQUENCE [LARGE SCALE GENOMIC DNA]</scope>
    <source>
        <strain evidence="3">1-1 BBBD Race 1</strain>
    </source>
</reference>
<dbReference type="PANTHER" id="PTHR31573:SF4">
    <property type="entry name" value="FE2OG DIOXYGENASE DOMAIN-CONTAINING PROTEIN"/>
    <property type="match status" value="1"/>
</dbReference>
<dbReference type="InterPro" id="IPR032852">
    <property type="entry name" value="ALKBH2"/>
</dbReference>
<keyword evidence="5" id="KW-1185">Reference proteome</keyword>
<dbReference type="OrthoDB" id="2497235at2759"/>
<protein>
    <submittedName>
        <fullName evidence="4">2OG-FeII_Oxy_2 domain-containing protein</fullName>
    </submittedName>
</protein>
<organism evidence="3">
    <name type="scientific">Puccinia triticina (isolate 1-1 / race 1 (BBBD))</name>
    <name type="common">Brown leaf rust fungus</name>
    <dbReference type="NCBI Taxonomy" id="630390"/>
    <lineage>
        <taxon>Eukaryota</taxon>
        <taxon>Fungi</taxon>
        <taxon>Dikarya</taxon>
        <taxon>Basidiomycota</taxon>
        <taxon>Pucciniomycotina</taxon>
        <taxon>Pucciniomycetes</taxon>
        <taxon>Pucciniales</taxon>
        <taxon>Pucciniaceae</taxon>
        <taxon>Puccinia</taxon>
    </lineage>
</organism>
<dbReference type="VEuPathDB" id="FungiDB:PTTG_29106"/>
<dbReference type="GO" id="GO:0051747">
    <property type="term" value="F:cytosine C-5 DNA demethylase activity"/>
    <property type="evidence" value="ECO:0007669"/>
    <property type="project" value="TreeGrafter"/>
</dbReference>
<evidence type="ECO:0000313" key="5">
    <source>
        <dbReference type="Proteomes" id="UP000005240"/>
    </source>
</evidence>
<dbReference type="Gene3D" id="2.60.120.590">
    <property type="entry name" value="Alpha-ketoglutarate-dependent dioxygenase AlkB-like"/>
    <property type="match status" value="1"/>
</dbReference>
<reference evidence="4" key="4">
    <citation type="submission" date="2025-05" db="UniProtKB">
        <authorList>
            <consortium name="EnsemblFungi"/>
        </authorList>
    </citation>
    <scope>IDENTIFICATION</scope>
    <source>
        <strain evidence="4">isolate 1-1 / race 1 (BBBD)</strain>
    </source>
</reference>
<dbReference type="Proteomes" id="UP000005240">
    <property type="component" value="Unassembled WGS sequence"/>
</dbReference>
<gene>
    <name evidence="3" type="ORF">PTTG_29106</name>
</gene>
<dbReference type="EnsemblFungi" id="PTTG_29106-t43_1">
    <property type="protein sequence ID" value="PTTG_29106-t43_1-p1"/>
    <property type="gene ID" value="PTTG_29106"/>
</dbReference>
<feature type="domain" description="Alpha-ketoglutarate-dependent dioxygenase AlkB-like" evidence="2">
    <location>
        <begin position="425"/>
        <end position="579"/>
    </location>
</feature>
<evidence type="ECO:0000313" key="4">
    <source>
        <dbReference type="EnsemblFungi" id="PTTG_29106-t43_1-p1"/>
    </source>
</evidence>
<dbReference type="InterPro" id="IPR027450">
    <property type="entry name" value="AlkB-like"/>
</dbReference>
<dbReference type="AlphaFoldDB" id="A0A180G6B1"/>
<name>A0A180G6B1_PUCT1</name>
<dbReference type="GO" id="GO:0006307">
    <property type="term" value="P:DNA alkylation repair"/>
    <property type="evidence" value="ECO:0007669"/>
    <property type="project" value="TreeGrafter"/>
</dbReference>
<dbReference type="InterPro" id="IPR037151">
    <property type="entry name" value="AlkB-like_sf"/>
</dbReference>
<accession>A0A180G6B1</accession>
<dbReference type="SUPFAM" id="SSF51197">
    <property type="entry name" value="Clavaminate synthase-like"/>
    <property type="match status" value="1"/>
</dbReference>
<sequence>MGYLLDGCPAPRDVFEDSGKVIISHGTTFKWGRIDDVSAYGITRPSPINTSQIPNKRELSCQSIDQVYGGTRACGFTRKKFSGMPWFQDYPSVRYAVLGYYLVTHYWPEREFRSDEPNEYSVRFKFRFQWVSSQGDPWWVSDMKNYYKSLKPWQSVSVSDELSASSSLGADEKPAQLASGEMDWEATPDGSFSTTYQDMFDVEDEELLKYKCNGCGKESFNIYKGSWMCLNEFCWDFFRTKEQYDFFEWSATASPSDTDMAGLKYVMWFLRHQLSLEDDHRVPFPLTPTTLQNLTGNQIDLASHLEAKVGFYCSACGRLSIRIYWRVLICSNEECQFTVNLTGAPLELPRPADLTRDNRKMTSNRCDITSLDPIGPLKAAGYSLRWYRFHDISGGVIHATPNDLRKADCLFQDFQTALDPWSFKRNQLRFSQEVETRPWLQIPIPIFRAYSGLCKFVRDALNHEVISSSSKKIGLDDLLPETFNEILSCFYLPGTGMNYHSDNELGLGGVIVSLSLGSTAMMRFKRKQPNDPDLKEEPSVKKSNPPILELVVNHGDVVLQCGSELQEKYVHSLHTDGHPKGSSEAPNLPGASVPSDQEVEGEMSITDCFKALLTIQKNTVVQFQAAQLQAKQAQTQADEQRCLDAKQLATIEEQRRMDRILGIRMPCLSHHPSLANLDSGQRR</sequence>
<evidence type="ECO:0000313" key="3">
    <source>
        <dbReference type="EMBL" id="OAV88221.1"/>
    </source>
</evidence>
<proteinExistence type="predicted"/>
<reference evidence="4 5" key="3">
    <citation type="journal article" date="2017" name="G3 (Bethesda)">
        <title>Comparative analysis highlights variable genome content of wheat rusts and divergence of the mating loci.</title>
        <authorList>
            <person name="Cuomo C.A."/>
            <person name="Bakkeren G."/>
            <person name="Khalil H.B."/>
            <person name="Panwar V."/>
            <person name="Joly D."/>
            <person name="Linning R."/>
            <person name="Sakthikumar S."/>
            <person name="Song X."/>
            <person name="Adiconis X."/>
            <person name="Fan L."/>
            <person name="Goldberg J.M."/>
            <person name="Levin J.Z."/>
            <person name="Young S."/>
            <person name="Zeng Q."/>
            <person name="Anikster Y."/>
            <person name="Bruce M."/>
            <person name="Wang M."/>
            <person name="Yin C."/>
            <person name="McCallum B."/>
            <person name="Szabo L.J."/>
            <person name="Hulbert S."/>
            <person name="Chen X."/>
            <person name="Fellers J.P."/>
        </authorList>
    </citation>
    <scope>NUCLEOTIDE SEQUENCE</scope>
    <source>
        <strain evidence="5">Isolate 1-1 / race 1 (BBBD)</strain>
        <strain evidence="4">isolate 1-1 / race 1 (BBBD)</strain>
    </source>
</reference>
<dbReference type="GO" id="GO:0035516">
    <property type="term" value="F:broad specificity oxidative DNA demethylase activity"/>
    <property type="evidence" value="ECO:0007669"/>
    <property type="project" value="TreeGrafter"/>
</dbReference>